<dbReference type="Proteomes" id="UP000201519">
    <property type="component" value="Segment"/>
</dbReference>
<evidence type="ECO:0000256" key="8">
    <source>
        <dbReference type="ARBA" id="ARBA00023163"/>
    </source>
</evidence>
<proteinExistence type="inferred from homology"/>
<evidence type="ECO:0000256" key="7">
    <source>
        <dbReference type="ARBA" id="ARBA00022844"/>
    </source>
</evidence>
<feature type="compositionally biased region" description="Low complexity" evidence="12">
    <location>
        <begin position="546"/>
        <end position="569"/>
    </location>
</feature>
<dbReference type="GO" id="GO:0006397">
    <property type="term" value="P:mRNA processing"/>
    <property type="evidence" value="ECO:0007669"/>
    <property type="project" value="UniProtKB-KW"/>
</dbReference>
<keyword evidence="15" id="KW-0548">Nucleotidyltransferase</keyword>
<comment type="similarity">
    <text evidence="9">Belongs to the poxviridae poly(A) polymerase catalytic subunit family. Highly divergent.</text>
</comment>
<dbReference type="Pfam" id="PF19244">
    <property type="entry name" value="Poly_A_pol_cat"/>
    <property type="match status" value="1"/>
</dbReference>
<accession>A0A0G2Y3Q6</accession>
<evidence type="ECO:0000256" key="6">
    <source>
        <dbReference type="ARBA" id="ARBA00022840"/>
    </source>
</evidence>
<evidence type="ECO:0000256" key="4">
    <source>
        <dbReference type="ARBA" id="ARBA00022679"/>
    </source>
</evidence>
<dbReference type="GO" id="GO:0005524">
    <property type="term" value="F:ATP binding"/>
    <property type="evidence" value="ECO:0007669"/>
    <property type="project" value="UniProtKB-KW"/>
</dbReference>
<evidence type="ECO:0000256" key="12">
    <source>
        <dbReference type="SAM" id="MobiDB-lite"/>
    </source>
</evidence>
<dbReference type="Proteomes" id="UP000241474">
    <property type="component" value="Segment"/>
</dbReference>
<feature type="domain" description="Poly(A) polymerase catalytic subunit" evidence="13">
    <location>
        <begin position="54"/>
        <end position="184"/>
    </location>
</feature>
<evidence type="ECO:0000259" key="14">
    <source>
        <dbReference type="Pfam" id="PF21649"/>
    </source>
</evidence>
<organism evidence="15 19">
    <name type="scientific">Acanthamoeba polyphaga mimivirus</name>
    <name type="common">APMV</name>
    <dbReference type="NCBI Taxonomy" id="212035"/>
    <lineage>
        <taxon>Viruses</taxon>
        <taxon>Varidnaviria</taxon>
        <taxon>Bamfordvirae</taxon>
        <taxon>Nucleocytoviricota</taxon>
        <taxon>Megaviricetes</taxon>
        <taxon>Imitervirales</taxon>
        <taxon>Mimiviridae</taxon>
        <taxon>Megamimivirinae</taxon>
        <taxon>Mimivirus</taxon>
        <taxon>Mimivirus bradfordmassiliense</taxon>
    </lineage>
</organism>
<comment type="subcellular location">
    <subcellularLocation>
        <location evidence="1">Virion</location>
    </subcellularLocation>
</comment>
<dbReference type="GO" id="GO:1990817">
    <property type="term" value="F:poly(A) RNA polymerase activity"/>
    <property type="evidence" value="ECO:0007669"/>
    <property type="project" value="UniProtKB-EC"/>
</dbReference>
<dbReference type="GeneID" id="9924958"/>
<feature type="region of interest" description="Disordered" evidence="12">
    <location>
        <begin position="522"/>
        <end position="584"/>
    </location>
</feature>
<evidence type="ECO:0000313" key="19">
    <source>
        <dbReference type="Proteomes" id="UP000201519"/>
    </source>
</evidence>
<keyword evidence="8" id="KW-0804">Transcription</keyword>
<dbReference type="SMR" id="A0A0G2Y3Q6"/>
<reference evidence="15 19" key="2">
    <citation type="journal article" date="2011" name="Virol. J.">
        <title>Breaking the 1000-gene barrier for Mimivirus using ultra-deep genome and transcriptome sequencing.</title>
        <authorList>
            <person name="Legendre M."/>
            <person name="Santini S."/>
            <person name="Rico A."/>
            <person name="Abergel C."/>
            <person name="Claverie J.M."/>
        </authorList>
    </citation>
    <scope>NUCLEOTIDE SEQUENCE [LARGE SCALE GENOMIC DNA]</scope>
</reference>
<evidence type="ECO:0000313" key="17">
    <source>
        <dbReference type="EMBL" id="AKI79109.1"/>
    </source>
</evidence>
<dbReference type="EMBL" id="KM982401">
    <property type="protein sequence ID" value="AKI79109.1"/>
    <property type="molecule type" value="Genomic_DNA"/>
</dbReference>
<dbReference type="KEGG" id="vg:9924958"/>
<keyword evidence="3" id="KW-0507">mRNA processing</keyword>
<evidence type="ECO:0000256" key="9">
    <source>
        <dbReference type="ARBA" id="ARBA00025732"/>
    </source>
</evidence>
<evidence type="ECO:0000256" key="1">
    <source>
        <dbReference type="ARBA" id="ARBA00004328"/>
    </source>
</evidence>
<name>A0A0G2Y3Q6_MIMIV</name>
<dbReference type="Proteomes" id="UP000240552">
    <property type="component" value="Segment"/>
</dbReference>
<keyword evidence="4 15" id="KW-0808">Transferase</keyword>
<keyword evidence="7" id="KW-0946">Virion</keyword>
<reference evidence="21 22" key="3">
    <citation type="submission" date="2014-10" db="EMBL/GenBank/DDBJ databases">
        <title>Pan-genome analysis of Brazilian lineage A amoebal mimiviruses.</title>
        <authorList>
            <person name="Assis F.L."/>
            <person name="Abrahao J.S."/>
            <person name="Kroon E.G."/>
            <person name="Dornas F.P."/>
            <person name="Andrade K.R."/>
            <person name="Borato P.V.M."/>
            <person name="Pilotto M.R."/>
            <person name="Benamar S."/>
            <person name="LaScola B."/>
            <person name="Colson P."/>
        </authorList>
    </citation>
    <scope>NUCLEOTIDE SEQUENCE [LARGE SCALE GENOMIC DNA]</scope>
    <source>
        <strain evidence="18 22">Amazonia</strain>
        <strain evidence="17 21">Oyster</strain>
    </source>
</reference>
<dbReference type="EMBL" id="HQ336222">
    <property type="protein sequence ID" value="ADO18567.1"/>
    <property type="molecule type" value="Genomic_DNA"/>
</dbReference>
<keyword evidence="19" id="KW-1185">Reference proteome</keyword>
<evidence type="ECO:0000256" key="3">
    <source>
        <dbReference type="ARBA" id="ARBA00022664"/>
    </source>
</evidence>
<evidence type="ECO:0000313" key="16">
    <source>
        <dbReference type="EMBL" id="AEJ34573.1"/>
    </source>
</evidence>
<dbReference type="EC" id="2.7.7.19" evidence="2"/>
<evidence type="ECO:0000256" key="10">
    <source>
        <dbReference type="ARBA" id="ARBA00026159"/>
    </source>
</evidence>
<dbReference type="OrthoDB" id="3863at10239"/>
<dbReference type="CDD" id="cd20920">
    <property type="entry name" value="polyA_pol_Mimi"/>
    <property type="match status" value="1"/>
</dbReference>
<evidence type="ECO:0000256" key="2">
    <source>
        <dbReference type="ARBA" id="ARBA00012388"/>
    </source>
</evidence>
<dbReference type="RefSeq" id="YP_003986843.1">
    <property type="nucleotide sequence ID" value="NC_014649.1"/>
</dbReference>
<evidence type="ECO:0000259" key="13">
    <source>
        <dbReference type="Pfam" id="PF19244"/>
    </source>
</evidence>
<keyword evidence="6" id="KW-0067">ATP-binding</keyword>
<feature type="compositionally biased region" description="Basic and acidic residues" evidence="12">
    <location>
        <begin position="522"/>
        <end position="531"/>
    </location>
</feature>
<evidence type="ECO:0000313" key="18">
    <source>
        <dbReference type="EMBL" id="AKI81005.1"/>
    </source>
</evidence>
<dbReference type="Pfam" id="PF21649">
    <property type="entry name" value="APMV_polyA_pol_cat_2nd"/>
    <property type="match status" value="1"/>
</dbReference>
<dbReference type="GO" id="GO:0044423">
    <property type="term" value="C:virion component"/>
    <property type="evidence" value="ECO:0007669"/>
    <property type="project" value="UniProtKB-KW"/>
</dbReference>
<evidence type="ECO:0000256" key="11">
    <source>
        <dbReference type="ARBA" id="ARBA00048830"/>
    </source>
</evidence>
<gene>
    <name evidence="15" type="primary">R341</name>
    <name evidence="16" type="ORF">MIMI_R341</name>
</gene>
<evidence type="ECO:0000313" key="21">
    <source>
        <dbReference type="Proteomes" id="UP000241474"/>
    </source>
</evidence>
<feature type="domain" description="Putative poly(A) polymerase catalytic subunit C-terminal mimivirus" evidence="14">
    <location>
        <begin position="220"/>
        <end position="508"/>
    </location>
</feature>
<accession>E3VZZ8</accession>
<organismHost>
    <name type="scientific">Acanthamoeba polyphaga</name>
    <name type="common">Amoeba</name>
    <dbReference type="NCBI Taxonomy" id="5757"/>
</organismHost>
<comment type="catalytic activity">
    <reaction evidence="11">
        <text>RNA(n) + ATP = RNA(n)-3'-adenine ribonucleotide + diphosphate</text>
        <dbReference type="Rhea" id="RHEA:11332"/>
        <dbReference type="Rhea" id="RHEA-COMP:14527"/>
        <dbReference type="Rhea" id="RHEA-COMP:17347"/>
        <dbReference type="ChEBI" id="CHEBI:30616"/>
        <dbReference type="ChEBI" id="CHEBI:33019"/>
        <dbReference type="ChEBI" id="CHEBI:140395"/>
        <dbReference type="ChEBI" id="CHEBI:173115"/>
        <dbReference type="EC" id="2.7.7.19"/>
    </reaction>
</comment>
<dbReference type="EMBL" id="KM982403">
    <property type="protein sequence ID" value="AKI81005.1"/>
    <property type="molecule type" value="Genomic_DNA"/>
</dbReference>
<dbReference type="Proteomes" id="UP000274448">
    <property type="component" value="Segment"/>
</dbReference>
<evidence type="ECO:0000313" key="20">
    <source>
        <dbReference type="Proteomes" id="UP000240552"/>
    </source>
</evidence>
<protein>
    <recommendedName>
        <fullName evidence="10">Putative poly(A) polymerase catalytic subunit</fullName>
        <ecNumber evidence="2">2.7.7.19</ecNumber>
    </recommendedName>
</protein>
<evidence type="ECO:0000313" key="22">
    <source>
        <dbReference type="Proteomes" id="UP000274448"/>
    </source>
</evidence>
<dbReference type="InterPro" id="IPR049463">
    <property type="entry name" value="APMV_polyA_pol_cat_2nd"/>
</dbReference>
<reference evidence="16 20" key="1">
    <citation type="journal article" date="2011" name="Proc. Natl. Acad. Sci. U.S.A.">
        <title>Mimivirus shows dramatic genome reduction after intraamoebal culture.</title>
        <authorList>
            <person name="Boyer M."/>
            <person name="Azza S."/>
            <person name="Barrassi L."/>
            <person name="Klose T."/>
            <person name="Campocasso A."/>
            <person name="Pagnier I."/>
            <person name="Fournous G."/>
            <person name="Borg A."/>
            <person name="Robert C."/>
            <person name="Zhang X."/>
            <person name="Desnues C."/>
            <person name="Henrissat B."/>
            <person name="Rossmann M.G."/>
            <person name="La Scola B."/>
            <person name="Raoult D."/>
        </authorList>
    </citation>
    <scope>NUCLEOTIDE SEQUENCE [LARGE SCALE GENOMIC DNA]</scope>
    <source>
        <strain evidence="16">M4</strain>
    </source>
</reference>
<sequence>MLKNKTRAEKYQTYYTTNEYQIVKEKLPDIIRDAEIKASEVLEPTIYEKRAIMEVIKDFIRDHQRKVYGGTALNEALKQVNPKDAIYDNYSFSDIEFYSPTPVQDLVDLCNILYRKGYKFVQGKDAQHEETYSIFVNFQLYCDITYSPTRVFYGIKTIEIDGINYTDPHFMLIDYLRMVNQPLTAAGQRWEKAFERMYRLLKDYPIEDFDKRLDIPEPPEEIQSYISRIKTEFLSDNKLNESFLISGIEAYNFYIRHAASSKDEEQMARTNRNVVNLNNFIANVPFSELISVNYREDVKNTYNFLRMIVEDKEKISVDEYFPLFQFTGYSTVIKYDDHPIIRIYEGDGYCIPNVKTVKTVENDNGTKTKYEYKYVSFQYVLMILYINKFRAHLDKNKPMYFNYGIAISNLVKARNIYLDQTGKSVLDNTVFKEFRTNCTGNTISFTRMNRLRLLEKRKQGKQTSFVYTPEDFFKKDLETQAKLDPSKARFKNTSGNKIMVPKYLLFKIDNNGNIEDNIHSEEAEISEKEETSGGSSISTDKSFEESPNSSPNSSPNNSLNNSIDISTNNYDDRSENSLDSLTSD</sequence>
<keyword evidence="5" id="KW-0547">Nucleotide-binding</keyword>
<dbReference type="EMBL" id="JN036606">
    <property type="protein sequence ID" value="AEJ34573.1"/>
    <property type="molecule type" value="Genomic_DNA"/>
</dbReference>
<dbReference type="InterPro" id="IPR045355">
    <property type="entry name" value="PolyA_pol_cat_su"/>
</dbReference>
<evidence type="ECO:0000256" key="5">
    <source>
        <dbReference type="ARBA" id="ARBA00022741"/>
    </source>
</evidence>
<evidence type="ECO:0000313" key="15">
    <source>
        <dbReference type="EMBL" id="ADO18567.1"/>
    </source>
</evidence>